<comment type="caution">
    <text evidence="2">The sequence shown here is derived from an EMBL/GenBank/DDBJ whole genome shotgun (WGS) entry which is preliminary data.</text>
</comment>
<keyword evidence="1" id="KW-0472">Membrane</keyword>
<evidence type="ECO:0008006" key="4">
    <source>
        <dbReference type="Google" id="ProtNLM"/>
    </source>
</evidence>
<dbReference type="EMBL" id="MFMM01000001">
    <property type="protein sequence ID" value="OGG84828.1"/>
    <property type="molecule type" value="Genomic_DNA"/>
</dbReference>
<dbReference type="Proteomes" id="UP000177325">
    <property type="component" value="Unassembled WGS sequence"/>
</dbReference>
<evidence type="ECO:0000256" key="1">
    <source>
        <dbReference type="SAM" id="Phobius"/>
    </source>
</evidence>
<keyword evidence="1" id="KW-1133">Transmembrane helix</keyword>
<gene>
    <name evidence="2" type="ORF">A3G90_01980</name>
</gene>
<protein>
    <recommendedName>
        <fullName evidence="4">Bacterial spore germination immunoglobulin-like domain-containing protein</fullName>
    </recommendedName>
</protein>
<dbReference type="AlphaFoldDB" id="A0A1F6FG47"/>
<sequence>MNTKVFYLVVGMLFFAGLAVAMFFALNTSTIKPGGQDIALPDESIESYECQADAMICPDGSAVGRQGPKCEFAACPEVTATSTLVTAYLGGTVTGLGVSVSPQVVVSDSRCPAEVTCIWAGTVEVQVMLETPDIYGEYVMTLGKPQKFGDYSVTLIDVSPTKTEEAIPESSYRFTFEIEQN</sequence>
<name>A0A1F6FG47_9BACT</name>
<proteinExistence type="predicted"/>
<keyword evidence="1" id="KW-0812">Transmembrane</keyword>
<evidence type="ECO:0000313" key="2">
    <source>
        <dbReference type="EMBL" id="OGG84828.1"/>
    </source>
</evidence>
<evidence type="ECO:0000313" key="3">
    <source>
        <dbReference type="Proteomes" id="UP000177325"/>
    </source>
</evidence>
<feature type="transmembrane region" description="Helical" evidence="1">
    <location>
        <begin position="6"/>
        <end position="26"/>
    </location>
</feature>
<accession>A0A1F6FG47</accession>
<reference evidence="2 3" key="1">
    <citation type="journal article" date="2016" name="Nat. Commun.">
        <title>Thousands of microbial genomes shed light on interconnected biogeochemical processes in an aquifer system.</title>
        <authorList>
            <person name="Anantharaman K."/>
            <person name="Brown C.T."/>
            <person name="Hug L.A."/>
            <person name="Sharon I."/>
            <person name="Castelle C.J."/>
            <person name="Probst A.J."/>
            <person name="Thomas B.C."/>
            <person name="Singh A."/>
            <person name="Wilkins M.J."/>
            <person name="Karaoz U."/>
            <person name="Brodie E.L."/>
            <person name="Williams K.H."/>
            <person name="Hubbard S.S."/>
            <person name="Banfield J.F."/>
        </authorList>
    </citation>
    <scope>NUCLEOTIDE SEQUENCE [LARGE SCALE GENOMIC DNA]</scope>
</reference>
<dbReference type="STRING" id="1798525.A3G90_01980"/>
<organism evidence="2 3">
    <name type="scientific">Candidatus Kaiserbacteria bacterium RIFCSPLOWO2_12_FULL_45_26</name>
    <dbReference type="NCBI Taxonomy" id="1798525"/>
    <lineage>
        <taxon>Bacteria</taxon>
        <taxon>Candidatus Kaiseribacteriota</taxon>
    </lineage>
</organism>